<protein>
    <submittedName>
        <fullName evidence="2">Uncharacterized protein</fullName>
    </submittedName>
</protein>
<gene>
    <name evidence="2" type="ORF">GCM10009117_13520</name>
</gene>
<sequence length="306" mass="33708">MLLLFFFISCDDGDIIVTSFDFEDTALTACEEFDSEGDEFIRLVYNINTDSNESISLSFSNTDFNGFFIGSAAQSDVINLSINNTREVVYRTYSGSPSGDLFCANVSPAEPIVTEEYTSTTGGMINISIRATEENDDDDSDGDNILNIDEDLNGDDDFTNDDSDADGIPNYLDADDDGDNVPTIIEIGNEEEFLDTDNDGTPNYLDTDDDNDGVLTIQEDINKNQDPRDDIDETGNAFYLDPLIADSADEELEQAENAIDRTFESTITIADLTLTQTDGDATITQRFYTLGTIEKTVTELVIPFTD</sequence>
<evidence type="ECO:0000313" key="3">
    <source>
        <dbReference type="Proteomes" id="UP001500507"/>
    </source>
</evidence>
<reference evidence="2 3" key="1">
    <citation type="journal article" date="2019" name="Int. J. Syst. Evol. Microbiol.">
        <title>The Global Catalogue of Microorganisms (GCM) 10K type strain sequencing project: providing services to taxonomists for standard genome sequencing and annotation.</title>
        <authorList>
            <consortium name="The Broad Institute Genomics Platform"/>
            <consortium name="The Broad Institute Genome Sequencing Center for Infectious Disease"/>
            <person name="Wu L."/>
            <person name="Ma J."/>
        </authorList>
    </citation>
    <scope>NUCLEOTIDE SEQUENCE [LARGE SCALE GENOMIC DNA]</scope>
    <source>
        <strain evidence="2 3">JCM 16082</strain>
    </source>
</reference>
<accession>A0ABN1MGA2</accession>
<evidence type="ECO:0000313" key="2">
    <source>
        <dbReference type="EMBL" id="GAA0872205.1"/>
    </source>
</evidence>
<organism evidence="2 3">
    <name type="scientific">Gangjinia marincola</name>
    <dbReference type="NCBI Taxonomy" id="578463"/>
    <lineage>
        <taxon>Bacteria</taxon>
        <taxon>Pseudomonadati</taxon>
        <taxon>Bacteroidota</taxon>
        <taxon>Flavobacteriia</taxon>
        <taxon>Flavobacteriales</taxon>
        <taxon>Flavobacteriaceae</taxon>
        <taxon>Gangjinia</taxon>
    </lineage>
</organism>
<evidence type="ECO:0000256" key="1">
    <source>
        <dbReference type="SAM" id="MobiDB-lite"/>
    </source>
</evidence>
<keyword evidence="3" id="KW-1185">Reference proteome</keyword>
<proteinExistence type="predicted"/>
<comment type="caution">
    <text evidence="2">The sequence shown here is derived from an EMBL/GenBank/DDBJ whole genome shotgun (WGS) entry which is preliminary data.</text>
</comment>
<feature type="compositionally biased region" description="Acidic residues" evidence="1">
    <location>
        <begin position="134"/>
        <end position="165"/>
    </location>
</feature>
<dbReference type="Proteomes" id="UP001500507">
    <property type="component" value="Unassembled WGS sequence"/>
</dbReference>
<feature type="region of interest" description="Disordered" evidence="1">
    <location>
        <begin position="132"/>
        <end position="180"/>
    </location>
</feature>
<dbReference type="EMBL" id="BAAAFG010000014">
    <property type="protein sequence ID" value="GAA0872205.1"/>
    <property type="molecule type" value="Genomic_DNA"/>
</dbReference>
<name>A0ABN1MGA2_9FLAO</name>